<dbReference type="PANTHER" id="PTHR46390:SF1">
    <property type="entry name" value="MANNOSE-1-PHOSPHATE GUANYLYLTRANSFERASE"/>
    <property type="match status" value="1"/>
</dbReference>
<keyword evidence="11" id="KW-1185">Reference proteome</keyword>
<organism evidence="10 11">
    <name type="scientific">Longimonas halophila</name>
    <dbReference type="NCBI Taxonomy" id="1469170"/>
    <lineage>
        <taxon>Bacteria</taxon>
        <taxon>Pseudomonadati</taxon>
        <taxon>Rhodothermota</taxon>
        <taxon>Rhodothermia</taxon>
        <taxon>Rhodothermales</taxon>
        <taxon>Salisaetaceae</taxon>
        <taxon>Longimonas</taxon>
    </lineage>
</organism>
<evidence type="ECO:0000256" key="1">
    <source>
        <dbReference type="ARBA" id="ARBA00006115"/>
    </source>
</evidence>
<dbReference type="OrthoDB" id="9806359at2"/>
<gene>
    <name evidence="10" type="ORF">CRI93_10495</name>
</gene>
<comment type="catalytic activity">
    <reaction evidence="7">
        <text>alpha-D-mannose 1-phosphate + GTP + H(+) = GDP-alpha-D-mannose + diphosphate</text>
        <dbReference type="Rhea" id="RHEA:15229"/>
        <dbReference type="ChEBI" id="CHEBI:15378"/>
        <dbReference type="ChEBI" id="CHEBI:33019"/>
        <dbReference type="ChEBI" id="CHEBI:37565"/>
        <dbReference type="ChEBI" id="CHEBI:57527"/>
        <dbReference type="ChEBI" id="CHEBI:58409"/>
        <dbReference type="EC" id="2.7.7.13"/>
    </reaction>
</comment>
<name>A0A2H3NW75_9BACT</name>
<dbReference type="InterPro" id="IPR029044">
    <property type="entry name" value="Nucleotide-diphossugar_trans"/>
</dbReference>
<comment type="similarity">
    <text evidence="1">Belongs to the mannose-6-phosphate isomerase type 2 family.</text>
</comment>
<evidence type="ECO:0000256" key="7">
    <source>
        <dbReference type="ARBA" id="ARBA00047343"/>
    </source>
</evidence>
<dbReference type="FunFam" id="3.90.550.10:FF:000046">
    <property type="entry name" value="Mannose-1-phosphate guanylyltransferase (GDP)"/>
    <property type="match status" value="1"/>
</dbReference>
<protein>
    <recommendedName>
        <fullName evidence="2">mannose-1-phosphate guanylyltransferase</fullName>
        <ecNumber evidence="2">2.7.7.13</ecNumber>
    </recommendedName>
</protein>
<dbReference type="Proteomes" id="UP000221024">
    <property type="component" value="Unassembled WGS sequence"/>
</dbReference>
<dbReference type="InterPro" id="IPR049577">
    <property type="entry name" value="GMPP_N"/>
</dbReference>
<evidence type="ECO:0000256" key="2">
    <source>
        <dbReference type="ARBA" id="ARBA00012387"/>
    </source>
</evidence>
<dbReference type="SUPFAM" id="SSF53448">
    <property type="entry name" value="Nucleotide-diphospho-sugar transferases"/>
    <property type="match status" value="1"/>
</dbReference>
<proteinExistence type="inferred from homology"/>
<dbReference type="RefSeq" id="WP_098062591.1">
    <property type="nucleotide sequence ID" value="NZ_PDEP01000009.1"/>
</dbReference>
<keyword evidence="5" id="KW-0547">Nucleotide-binding</keyword>
<dbReference type="EMBL" id="PDEP01000009">
    <property type="protein sequence ID" value="PEN06244.1"/>
    <property type="molecule type" value="Genomic_DNA"/>
</dbReference>
<keyword evidence="6" id="KW-0342">GTP-binding</keyword>
<dbReference type="GO" id="GO:0004475">
    <property type="term" value="F:mannose-1-phosphate guanylyltransferase (GTP) activity"/>
    <property type="evidence" value="ECO:0007669"/>
    <property type="project" value="UniProtKB-EC"/>
</dbReference>
<dbReference type="CDD" id="cd02509">
    <property type="entry name" value="GDP-M1P_Guanylyltransferase"/>
    <property type="match status" value="1"/>
</dbReference>
<dbReference type="Gene3D" id="3.90.550.10">
    <property type="entry name" value="Spore Coat Polysaccharide Biosynthesis Protein SpsA, Chain A"/>
    <property type="match status" value="1"/>
</dbReference>
<evidence type="ECO:0000256" key="4">
    <source>
        <dbReference type="ARBA" id="ARBA00022695"/>
    </source>
</evidence>
<accession>A0A2H3NW75</accession>
<evidence type="ECO:0000256" key="5">
    <source>
        <dbReference type="ARBA" id="ARBA00022741"/>
    </source>
</evidence>
<dbReference type="Pfam" id="PF00483">
    <property type="entry name" value="NTP_transferase"/>
    <property type="match status" value="1"/>
</dbReference>
<sequence length="361" mass="39756">MTYAVIMAGGIGSRFWPESRQERPKQFLNVFGDATLIQNTVARLNGIIPPERCLIVTHERYVEQVKEQLPAVPAENILAEPVSRNTAPCIAYAAHKIKADDPEATMVVLPADHIIRDVRSFHTVLKTAIDTAQTPGTLVTIGIQPTHPETGYGYIQYDGPADLPPISPDNPPDAYPVRTFAEKPDVATAERFLDSGDFLWNSGMFIWRADTILDEIAAHLPDLDEAFAPVAQALESEAAEPLEEAFQNAPSVSIDYGVMEQAETVKVVPGSFGWSDVGDWRAVYELSDKDEHGNAIQGEVIMHDSSRCYVQTDDRLIVLVGIHDAVVVDSGDAVLVSNRESTQQVKNVVQYLHAHQLDEYV</sequence>
<evidence type="ECO:0000256" key="3">
    <source>
        <dbReference type="ARBA" id="ARBA00022679"/>
    </source>
</evidence>
<keyword evidence="4 10" id="KW-0548">Nucleotidyltransferase</keyword>
<dbReference type="SUPFAM" id="SSF159283">
    <property type="entry name" value="Guanosine diphospho-D-mannose pyrophosphorylase/mannose-6-phosphate isomerase linker domain"/>
    <property type="match status" value="1"/>
</dbReference>
<evidence type="ECO:0000313" key="11">
    <source>
        <dbReference type="Proteomes" id="UP000221024"/>
    </source>
</evidence>
<dbReference type="InterPro" id="IPR051161">
    <property type="entry name" value="Mannose-6P_isomerase_type2"/>
</dbReference>
<keyword evidence="3 10" id="KW-0808">Transferase</keyword>
<reference evidence="10 11" key="1">
    <citation type="submission" date="2017-10" db="EMBL/GenBank/DDBJ databases">
        <title>Draft genome of Longimonas halophila.</title>
        <authorList>
            <person name="Goh K.M."/>
            <person name="Shamsir M.S."/>
            <person name="Lim S.W."/>
        </authorList>
    </citation>
    <scope>NUCLEOTIDE SEQUENCE [LARGE SCALE GENOMIC DNA]</scope>
    <source>
        <strain evidence="10 11">KCTC 42399</strain>
    </source>
</reference>
<feature type="domain" description="MannoseP isomerase/GMP-like beta-helix" evidence="9">
    <location>
        <begin position="298"/>
        <end position="352"/>
    </location>
</feature>
<dbReference type="GO" id="GO:0005525">
    <property type="term" value="F:GTP binding"/>
    <property type="evidence" value="ECO:0007669"/>
    <property type="project" value="UniProtKB-KW"/>
</dbReference>
<comment type="caution">
    <text evidence="10">The sequence shown here is derived from an EMBL/GenBank/DDBJ whole genome shotgun (WGS) entry which is preliminary data.</text>
</comment>
<evidence type="ECO:0000259" key="9">
    <source>
        <dbReference type="Pfam" id="PF22640"/>
    </source>
</evidence>
<dbReference type="InterPro" id="IPR005835">
    <property type="entry name" value="NTP_transferase_dom"/>
</dbReference>
<evidence type="ECO:0000256" key="6">
    <source>
        <dbReference type="ARBA" id="ARBA00023134"/>
    </source>
</evidence>
<feature type="domain" description="Nucleotidyl transferase" evidence="8">
    <location>
        <begin position="4"/>
        <end position="291"/>
    </location>
</feature>
<evidence type="ECO:0000313" key="10">
    <source>
        <dbReference type="EMBL" id="PEN06244.1"/>
    </source>
</evidence>
<dbReference type="GO" id="GO:0009298">
    <property type="term" value="P:GDP-mannose biosynthetic process"/>
    <property type="evidence" value="ECO:0007669"/>
    <property type="project" value="TreeGrafter"/>
</dbReference>
<evidence type="ECO:0000259" key="8">
    <source>
        <dbReference type="Pfam" id="PF00483"/>
    </source>
</evidence>
<dbReference type="EC" id="2.7.7.13" evidence="2"/>
<dbReference type="PANTHER" id="PTHR46390">
    <property type="entry name" value="MANNOSE-1-PHOSPHATE GUANYLYLTRANSFERASE"/>
    <property type="match status" value="1"/>
</dbReference>
<dbReference type="AlphaFoldDB" id="A0A2H3NW75"/>
<dbReference type="Pfam" id="PF22640">
    <property type="entry name" value="ManC_GMP_beta-helix"/>
    <property type="match status" value="1"/>
</dbReference>
<dbReference type="InterPro" id="IPR054566">
    <property type="entry name" value="ManC/GMP-like_b-helix"/>
</dbReference>